<dbReference type="EMBL" id="FMDM01000001">
    <property type="protein sequence ID" value="SCG34061.1"/>
    <property type="molecule type" value="Genomic_DNA"/>
</dbReference>
<name>A0A1C5GLS4_9ACTN</name>
<dbReference type="InterPro" id="IPR014729">
    <property type="entry name" value="Rossmann-like_a/b/a_fold"/>
</dbReference>
<dbReference type="InterPro" id="IPR001962">
    <property type="entry name" value="Asn_synthase"/>
</dbReference>
<dbReference type="RefSeq" id="WP_175441159.1">
    <property type="nucleotide sequence ID" value="NZ_FMDM01000001.1"/>
</dbReference>
<dbReference type="GO" id="GO:0006529">
    <property type="term" value="P:asparagine biosynthetic process"/>
    <property type="evidence" value="ECO:0007669"/>
    <property type="project" value="InterPro"/>
</dbReference>
<feature type="domain" description="Asparagine synthetase" evidence="1">
    <location>
        <begin position="40"/>
        <end position="222"/>
    </location>
</feature>
<accession>A0A1C5GLS4</accession>
<protein>
    <submittedName>
        <fullName evidence="2">Asparagine synthase (Glutamine-hydrolysing)</fullName>
    </submittedName>
</protein>
<dbReference type="Proteomes" id="UP000199360">
    <property type="component" value="Unassembled WGS sequence"/>
</dbReference>
<keyword evidence="3" id="KW-1185">Reference proteome</keyword>
<gene>
    <name evidence="2" type="ORF">GA0070213_101138</name>
</gene>
<evidence type="ECO:0000259" key="1">
    <source>
        <dbReference type="Pfam" id="PF00733"/>
    </source>
</evidence>
<dbReference type="Pfam" id="PF00733">
    <property type="entry name" value="Asn_synthase"/>
    <property type="match status" value="1"/>
</dbReference>
<reference evidence="3" key="1">
    <citation type="submission" date="2016-06" db="EMBL/GenBank/DDBJ databases">
        <authorList>
            <person name="Varghese N."/>
            <person name="Submissions Spin"/>
        </authorList>
    </citation>
    <scope>NUCLEOTIDE SEQUENCE [LARGE SCALE GENOMIC DNA]</scope>
    <source>
        <strain evidence="3">DSM 45647</strain>
    </source>
</reference>
<proteinExistence type="predicted"/>
<dbReference type="GO" id="GO:0004066">
    <property type="term" value="F:asparagine synthase (glutamine-hydrolyzing) activity"/>
    <property type="evidence" value="ECO:0007669"/>
    <property type="project" value="InterPro"/>
</dbReference>
<sequence>MTDLIPRPTDRDVAYGIALGLDPPRTVPARLGPVPTPLAALERAVLPALRRPPCLVSFSGGLDSSLVLAVAARVARREGLPDPVPVTWRFTEAPRAYETPWQAKIIAELDLGRQWQILQAGDDLDLVGPVARRLLTRYGQLYPADRHLHLPIVELARSGALLTGLGGEQVLAGWRRRPGSLRTRLGRLSAGSRRAAPDLFPWLRPEARRQAWRTYRAEQRAEPHRLAGRVAWHLRRRDLTMAALSLAAVAADHDVLAVSPLMSDGFAAALATHHGRTRSPSRPELLDAIADAALPPVIAARRTRAALDEVFFREATRELVRGWDGSGVDGSLVDVAALRREWSAWPINAGTAALVQQVWLAGLSVAPGLPDLEAPR</sequence>
<organism evidence="2 3">
    <name type="scientific">Micromonospora humi</name>
    <dbReference type="NCBI Taxonomy" id="745366"/>
    <lineage>
        <taxon>Bacteria</taxon>
        <taxon>Bacillati</taxon>
        <taxon>Actinomycetota</taxon>
        <taxon>Actinomycetes</taxon>
        <taxon>Micromonosporales</taxon>
        <taxon>Micromonosporaceae</taxon>
        <taxon>Micromonospora</taxon>
    </lineage>
</organism>
<dbReference type="STRING" id="745366.GA0070213_101138"/>
<dbReference type="Gene3D" id="3.40.50.620">
    <property type="entry name" value="HUPs"/>
    <property type="match status" value="1"/>
</dbReference>
<dbReference type="SUPFAM" id="SSF52402">
    <property type="entry name" value="Adenine nucleotide alpha hydrolases-like"/>
    <property type="match status" value="1"/>
</dbReference>
<dbReference type="AlphaFoldDB" id="A0A1C5GLS4"/>
<evidence type="ECO:0000313" key="3">
    <source>
        <dbReference type="Proteomes" id="UP000199360"/>
    </source>
</evidence>
<evidence type="ECO:0000313" key="2">
    <source>
        <dbReference type="EMBL" id="SCG34061.1"/>
    </source>
</evidence>